<organism evidence="10 11">
    <name type="scientific">Pterulicium gracile</name>
    <dbReference type="NCBI Taxonomy" id="1884261"/>
    <lineage>
        <taxon>Eukaryota</taxon>
        <taxon>Fungi</taxon>
        <taxon>Dikarya</taxon>
        <taxon>Basidiomycota</taxon>
        <taxon>Agaricomycotina</taxon>
        <taxon>Agaricomycetes</taxon>
        <taxon>Agaricomycetidae</taxon>
        <taxon>Agaricales</taxon>
        <taxon>Pleurotineae</taxon>
        <taxon>Pterulaceae</taxon>
        <taxon>Pterulicium</taxon>
    </lineage>
</organism>
<dbReference type="SUPFAM" id="SSF48264">
    <property type="entry name" value="Cytochrome P450"/>
    <property type="match status" value="1"/>
</dbReference>
<dbReference type="AlphaFoldDB" id="A0A5C3QRW2"/>
<dbReference type="InterPro" id="IPR002401">
    <property type="entry name" value="Cyt_P450_E_grp-I"/>
</dbReference>
<dbReference type="GO" id="GO:0016705">
    <property type="term" value="F:oxidoreductase activity, acting on paired donors, with incorporation or reduction of molecular oxygen"/>
    <property type="evidence" value="ECO:0007669"/>
    <property type="project" value="InterPro"/>
</dbReference>
<evidence type="ECO:0000313" key="11">
    <source>
        <dbReference type="Proteomes" id="UP000305067"/>
    </source>
</evidence>
<dbReference type="PRINTS" id="PR00463">
    <property type="entry name" value="EP450I"/>
</dbReference>
<evidence type="ECO:0000256" key="4">
    <source>
        <dbReference type="ARBA" id="ARBA00022617"/>
    </source>
</evidence>
<comment type="similarity">
    <text evidence="3">Belongs to the cytochrome P450 family.</text>
</comment>
<dbReference type="CDD" id="cd11065">
    <property type="entry name" value="CYP64-like"/>
    <property type="match status" value="1"/>
</dbReference>
<keyword evidence="6" id="KW-0560">Oxidoreductase</keyword>
<evidence type="ECO:0000256" key="3">
    <source>
        <dbReference type="ARBA" id="ARBA00010617"/>
    </source>
</evidence>
<evidence type="ECO:0000256" key="7">
    <source>
        <dbReference type="ARBA" id="ARBA00023004"/>
    </source>
</evidence>
<feature type="binding site" description="axial binding residue" evidence="9">
    <location>
        <position position="438"/>
    </location>
    <ligand>
        <name>heme</name>
        <dbReference type="ChEBI" id="CHEBI:30413"/>
    </ligand>
    <ligandPart>
        <name>Fe</name>
        <dbReference type="ChEBI" id="CHEBI:18248"/>
    </ligandPart>
</feature>
<sequence length="510" mass="56042">MDSISVAPAAAVLLAGMALAYRKLSRASSFLPPGPSGLPVVGNWFDVPSDTPWLEYERWAREYGWDIAHINVLGKQIIIVNTAQAATDLFEKKGGLYSDRPHMPMINDLIGLKWHLGFMPRGEDWRAHRQLVGYEHNASKTVRARPIVAKWTSRFLVDTLKNPEGVFDHLQRMASGIALEDTYAIEVQESGIPDPFISAVKSAIQGIGTAGIFGTYMVDYIPALKYVPSCMAKFKRDAKEWKKSVDIAWSVPFDMVKKSVAEGSASPSVLTSLLEKRGTGAESDELVIRQSCATMFAQGSAATVSAMGTFILAMVQNPHVQAKAQAEIDALLHGARLPHFNDFDSLPYLNAIVKECLRWNPVVPLAFPHRLEEDDIYNDYHLPAGAIVLPNTWAVLHDPVMYPDPHTFNPERFLTENGQVNPAVRSPDAAFGYARRTCPGKNLAMSSLTFAMASTLATFNITKAVDAEGNPINPSGEYTNGLLRYPKPFPCRISPRSEVASALVQSDVDV</sequence>
<dbReference type="STRING" id="1884261.A0A5C3QRW2"/>
<evidence type="ECO:0000256" key="6">
    <source>
        <dbReference type="ARBA" id="ARBA00023002"/>
    </source>
</evidence>
<keyword evidence="8" id="KW-0503">Monooxygenase</keyword>
<keyword evidence="11" id="KW-1185">Reference proteome</keyword>
<evidence type="ECO:0000256" key="1">
    <source>
        <dbReference type="ARBA" id="ARBA00001971"/>
    </source>
</evidence>
<evidence type="ECO:0000256" key="2">
    <source>
        <dbReference type="ARBA" id="ARBA00005179"/>
    </source>
</evidence>
<dbReference type="PANTHER" id="PTHR46300">
    <property type="entry name" value="P450, PUTATIVE (EUROFUNG)-RELATED-RELATED"/>
    <property type="match status" value="1"/>
</dbReference>
<dbReference type="GO" id="GO:0004497">
    <property type="term" value="F:monooxygenase activity"/>
    <property type="evidence" value="ECO:0007669"/>
    <property type="project" value="UniProtKB-KW"/>
</dbReference>
<evidence type="ECO:0000313" key="10">
    <source>
        <dbReference type="EMBL" id="TFL04705.1"/>
    </source>
</evidence>
<keyword evidence="5 9" id="KW-0479">Metal-binding</keyword>
<keyword evidence="4 9" id="KW-0349">Heme</keyword>
<dbReference type="GO" id="GO:0020037">
    <property type="term" value="F:heme binding"/>
    <property type="evidence" value="ECO:0007669"/>
    <property type="project" value="InterPro"/>
</dbReference>
<evidence type="ECO:0000256" key="9">
    <source>
        <dbReference type="PIRSR" id="PIRSR602401-1"/>
    </source>
</evidence>
<comment type="cofactor">
    <cofactor evidence="1 9">
        <name>heme</name>
        <dbReference type="ChEBI" id="CHEBI:30413"/>
    </cofactor>
</comment>
<dbReference type="Gene3D" id="1.10.630.10">
    <property type="entry name" value="Cytochrome P450"/>
    <property type="match status" value="1"/>
</dbReference>
<evidence type="ECO:0000256" key="8">
    <source>
        <dbReference type="ARBA" id="ARBA00023033"/>
    </source>
</evidence>
<gene>
    <name evidence="10" type="ORF">BDV98DRAFT_637443</name>
</gene>
<dbReference type="InterPro" id="IPR036396">
    <property type="entry name" value="Cyt_P450_sf"/>
</dbReference>
<dbReference type="InterPro" id="IPR050364">
    <property type="entry name" value="Cytochrome_P450_fung"/>
</dbReference>
<dbReference type="GO" id="GO:0005506">
    <property type="term" value="F:iron ion binding"/>
    <property type="evidence" value="ECO:0007669"/>
    <property type="project" value="InterPro"/>
</dbReference>
<evidence type="ECO:0000256" key="5">
    <source>
        <dbReference type="ARBA" id="ARBA00022723"/>
    </source>
</evidence>
<accession>A0A5C3QRW2</accession>
<name>A0A5C3QRW2_9AGAR</name>
<dbReference type="Proteomes" id="UP000305067">
    <property type="component" value="Unassembled WGS sequence"/>
</dbReference>
<dbReference type="PANTHER" id="PTHR46300:SF7">
    <property type="entry name" value="P450, PUTATIVE (EUROFUNG)-RELATED"/>
    <property type="match status" value="1"/>
</dbReference>
<protein>
    <submittedName>
        <fullName evidence="10">Cytochrome P450</fullName>
    </submittedName>
</protein>
<dbReference type="Pfam" id="PF00067">
    <property type="entry name" value="p450"/>
    <property type="match status" value="1"/>
</dbReference>
<dbReference type="EMBL" id="ML178818">
    <property type="protein sequence ID" value="TFL04705.1"/>
    <property type="molecule type" value="Genomic_DNA"/>
</dbReference>
<dbReference type="InterPro" id="IPR001128">
    <property type="entry name" value="Cyt_P450"/>
</dbReference>
<dbReference type="PRINTS" id="PR00385">
    <property type="entry name" value="P450"/>
</dbReference>
<comment type="pathway">
    <text evidence="2">Secondary metabolite biosynthesis.</text>
</comment>
<reference evidence="10 11" key="1">
    <citation type="journal article" date="2019" name="Nat. Ecol. Evol.">
        <title>Megaphylogeny resolves global patterns of mushroom evolution.</title>
        <authorList>
            <person name="Varga T."/>
            <person name="Krizsan K."/>
            <person name="Foldi C."/>
            <person name="Dima B."/>
            <person name="Sanchez-Garcia M."/>
            <person name="Sanchez-Ramirez S."/>
            <person name="Szollosi G.J."/>
            <person name="Szarkandi J.G."/>
            <person name="Papp V."/>
            <person name="Albert L."/>
            <person name="Andreopoulos W."/>
            <person name="Angelini C."/>
            <person name="Antonin V."/>
            <person name="Barry K.W."/>
            <person name="Bougher N.L."/>
            <person name="Buchanan P."/>
            <person name="Buyck B."/>
            <person name="Bense V."/>
            <person name="Catcheside P."/>
            <person name="Chovatia M."/>
            <person name="Cooper J."/>
            <person name="Damon W."/>
            <person name="Desjardin D."/>
            <person name="Finy P."/>
            <person name="Geml J."/>
            <person name="Haridas S."/>
            <person name="Hughes K."/>
            <person name="Justo A."/>
            <person name="Karasinski D."/>
            <person name="Kautmanova I."/>
            <person name="Kiss B."/>
            <person name="Kocsube S."/>
            <person name="Kotiranta H."/>
            <person name="LaButti K.M."/>
            <person name="Lechner B.E."/>
            <person name="Liimatainen K."/>
            <person name="Lipzen A."/>
            <person name="Lukacs Z."/>
            <person name="Mihaltcheva S."/>
            <person name="Morgado L.N."/>
            <person name="Niskanen T."/>
            <person name="Noordeloos M.E."/>
            <person name="Ohm R.A."/>
            <person name="Ortiz-Santana B."/>
            <person name="Ovrebo C."/>
            <person name="Racz N."/>
            <person name="Riley R."/>
            <person name="Savchenko A."/>
            <person name="Shiryaev A."/>
            <person name="Soop K."/>
            <person name="Spirin V."/>
            <person name="Szebenyi C."/>
            <person name="Tomsovsky M."/>
            <person name="Tulloss R.E."/>
            <person name="Uehling J."/>
            <person name="Grigoriev I.V."/>
            <person name="Vagvolgyi C."/>
            <person name="Papp T."/>
            <person name="Martin F.M."/>
            <person name="Miettinen O."/>
            <person name="Hibbett D.S."/>
            <person name="Nagy L.G."/>
        </authorList>
    </citation>
    <scope>NUCLEOTIDE SEQUENCE [LARGE SCALE GENOMIC DNA]</scope>
    <source>
        <strain evidence="10 11">CBS 309.79</strain>
    </source>
</reference>
<dbReference type="OrthoDB" id="2789670at2759"/>
<proteinExistence type="inferred from homology"/>
<keyword evidence="7 9" id="KW-0408">Iron</keyword>